<dbReference type="InterPro" id="IPR013088">
    <property type="entry name" value="Znf_NHR/GATA"/>
</dbReference>
<keyword evidence="16" id="KW-1185">Reference proteome</keyword>
<evidence type="ECO:0000256" key="11">
    <source>
        <dbReference type="RuleBase" id="RU004334"/>
    </source>
</evidence>
<dbReference type="InterPro" id="IPR035500">
    <property type="entry name" value="NHR-like_dom_sf"/>
</dbReference>
<dbReference type="Proteomes" id="UP001177023">
    <property type="component" value="Unassembled WGS sequence"/>
</dbReference>
<evidence type="ECO:0000256" key="8">
    <source>
        <dbReference type="ARBA" id="ARBA00023163"/>
    </source>
</evidence>
<keyword evidence="9 11" id="KW-0675">Receptor</keyword>
<dbReference type="PANTHER" id="PTHR12814">
    <property type="entry name" value="RNA-BINDING PROTEIN NOB1"/>
    <property type="match status" value="1"/>
</dbReference>
<evidence type="ECO:0000256" key="3">
    <source>
        <dbReference type="ARBA" id="ARBA00022723"/>
    </source>
</evidence>
<evidence type="ECO:0000313" key="16">
    <source>
        <dbReference type="Proteomes" id="UP001177023"/>
    </source>
</evidence>
<dbReference type="Pfam" id="PF08772">
    <property type="entry name" value="Zn_ribbon_NOB1"/>
    <property type="match status" value="1"/>
</dbReference>
<evidence type="ECO:0000256" key="1">
    <source>
        <dbReference type="ARBA" id="ARBA00004123"/>
    </source>
</evidence>
<evidence type="ECO:0000256" key="2">
    <source>
        <dbReference type="ARBA" id="ARBA00005993"/>
    </source>
</evidence>
<dbReference type="PROSITE" id="PS51843">
    <property type="entry name" value="NR_LBD"/>
    <property type="match status" value="1"/>
</dbReference>
<feature type="non-terminal residue" evidence="15">
    <location>
        <position position="622"/>
    </location>
</feature>
<dbReference type="SMART" id="SM00399">
    <property type="entry name" value="ZnF_C4"/>
    <property type="match status" value="1"/>
</dbReference>
<dbReference type="Pfam" id="PF00104">
    <property type="entry name" value="Hormone_recep"/>
    <property type="match status" value="1"/>
</dbReference>
<evidence type="ECO:0000256" key="10">
    <source>
        <dbReference type="ARBA" id="ARBA00023242"/>
    </source>
</evidence>
<dbReference type="Gene3D" id="3.30.50.10">
    <property type="entry name" value="Erythroid Transcription Factor GATA-1, subunit A"/>
    <property type="match status" value="1"/>
</dbReference>
<dbReference type="CDD" id="cd06960">
    <property type="entry name" value="NR_DBD_HNF4A"/>
    <property type="match status" value="1"/>
</dbReference>
<dbReference type="InterPro" id="IPR036283">
    <property type="entry name" value="NOB1_Zf-like_sf"/>
</dbReference>
<feature type="region of interest" description="Disordered" evidence="12">
    <location>
        <begin position="598"/>
        <end position="622"/>
    </location>
</feature>
<dbReference type="GO" id="GO:0030688">
    <property type="term" value="C:preribosome, small subunit precursor"/>
    <property type="evidence" value="ECO:0007669"/>
    <property type="project" value="TreeGrafter"/>
</dbReference>
<dbReference type="GO" id="GO:0005634">
    <property type="term" value="C:nucleus"/>
    <property type="evidence" value="ECO:0007669"/>
    <property type="project" value="UniProtKB-SubCell"/>
</dbReference>
<dbReference type="PRINTS" id="PR00047">
    <property type="entry name" value="STROIDFINGER"/>
</dbReference>
<gene>
    <name evidence="15" type="ORF">MSPICULIGERA_LOCUS20182</name>
</gene>
<evidence type="ECO:0000256" key="4">
    <source>
        <dbReference type="ARBA" id="ARBA00022771"/>
    </source>
</evidence>
<feature type="region of interest" description="Disordered" evidence="12">
    <location>
        <begin position="374"/>
        <end position="415"/>
    </location>
</feature>
<keyword evidence="7 11" id="KW-0238">DNA-binding</keyword>
<evidence type="ECO:0008006" key="17">
    <source>
        <dbReference type="Google" id="ProtNLM"/>
    </source>
</evidence>
<reference evidence="15" key="1">
    <citation type="submission" date="2023-06" db="EMBL/GenBank/DDBJ databases">
        <authorList>
            <person name="Delattre M."/>
        </authorList>
    </citation>
    <scope>NUCLEOTIDE SEQUENCE</scope>
    <source>
        <strain evidence="15">AF72</strain>
    </source>
</reference>
<sequence>MLLGPLAPRNPICMAPATASRAGQCSICGSPSHGLHFGAISCRACAAFFKRSIDMKRIYTCRRSGGNCDLTLDVRCICRSCRFNKCLAMGMNIGGEPVLSDSTCTSSSSSLVASPPDPTILTTQFITITKAAEALQRLYQTFTRATPHFKRPNHPITFDQVTEYSALYTKNLPDFIKISFPDIDELSTHEFVKLCNNFAIKFIFFESGTHSAKSHAMDRIVFYDGNFIDFNNLEHYFSNFDVVQFTPSDAARIHLPSFLNFAKTLTKPLMLMDTSEFERAALLMLVFFEPGLPQLTALTDEKLLRARDKVLKELASYYKITMANQSYPRRMSQLLMLIPCLERVVDTFKEDMRINKVFGELDASLAKLTLEQENKPEVEVEKEEEEEADTQHEGNVQKVSQLPPGFTKADSSDEDEGWLTADSLDTALSKLGAIELCDGAEVGCITTDYAVQNVLLHMHLELISLSGYRIQKLQTYVLRCRACFSTTSNMMKEFCPKCGNKSLHKCAVTMDKDGKEVLHVNWNRLTNLRGLKYSMPAPKGGKHAVVEKIVEDQRMPDQRMAKARGQIGARPEGLSGDSPFALHDLHSRSAALGMNVQIKHNTRPRNPNEVRPKTGNKHKKAH</sequence>
<evidence type="ECO:0000259" key="13">
    <source>
        <dbReference type="PROSITE" id="PS51030"/>
    </source>
</evidence>
<feature type="domain" description="NR LBD" evidence="14">
    <location>
        <begin position="127"/>
        <end position="374"/>
    </location>
</feature>
<dbReference type="AlphaFoldDB" id="A0AA36D937"/>
<proteinExistence type="inferred from homology"/>
<dbReference type="PROSITE" id="PS51030">
    <property type="entry name" value="NUCLEAR_REC_DBD_2"/>
    <property type="match status" value="1"/>
</dbReference>
<dbReference type="InterPro" id="IPR049636">
    <property type="entry name" value="HNF4-like_DBD"/>
</dbReference>
<dbReference type="PANTHER" id="PTHR12814:SF2">
    <property type="entry name" value="RNA-BINDING PROTEIN NOB1"/>
    <property type="match status" value="1"/>
</dbReference>
<dbReference type="SUPFAM" id="SSF57716">
    <property type="entry name" value="Glucocorticoid receptor-like (DNA-binding domain)"/>
    <property type="match status" value="1"/>
</dbReference>
<feature type="domain" description="Nuclear receptor" evidence="13">
    <location>
        <begin position="22"/>
        <end position="98"/>
    </location>
</feature>
<dbReference type="GO" id="GO:0003700">
    <property type="term" value="F:DNA-binding transcription factor activity"/>
    <property type="evidence" value="ECO:0007669"/>
    <property type="project" value="InterPro"/>
</dbReference>
<keyword evidence="3 11" id="KW-0479">Metal-binding</keyword>
<dbReference type="GO" id="GO:0008270">
    <property type="term" value="F:zinc ion binding"/>
    <property type="evidence" value="ECO:0007669"/>
    <property type="project" value="UniProtKB-KW"/>
</dbReference>
<organism evidence="15 16">
    <name type="scientific">Mesorhabditis spiculigera</name>
    <dbReference type="NCBI Taxonomy" id="96644"/>
    <lineage>
        <taxon>Eukaryota</taxon>
        <taxon>Metazoa</taxon>
        <taxon>Ecdysozoa</taxon>
        <taxon>Nematoda</taxon>
        <taxon>Chromadorea</taxon>
        <taxon>Rhabditida</taxon>
        <taxon>Rhabditina</taxon>
        <taxon>Rhabditomorpha</taxon>
        <taxon>Rhabditoidea</taxon>
        <taxon>Rhabditidae</taxon>
        <taxon>Mesorhabditinae</taxon>
        <taxon>Mesorhabditis</taxon>
    </lineage>
</organism>
<keyword evidence="10 11" id="KW-0539">Nucleus</keyword>
<dbReference type="EMBL" id="CATQJA010002664">
    <property type="protein sequence ID" value="CAJ0582039.1"/>
    <property type="molecule type" value="Genomic_DNA"/>
</dbReference>
<dbReference type="GO" id="GO:0004521">
    <property type="term" value="F:RNA endonuclease activity"/>
    <property type="evidence" value="ECO:0007669"/>
    <property type="project" value="TreeGrafter"/>
</dbReference>
<dbReference type="PROSITE" id="PS00031">
    <property type="entry name" value="NUCLEAR_REC_DBD_1"/>
    <property type="match status" value="1"/>
</dbReference>
<evidence type="ECO:0000256" key="9">
    <source>
        <dbReference type="ARBA" id="ARBA00023170"/>
    </source>
</evidence>
<evidence type="ECO:0000313" key="15">
    <source>
        <dbReference type="EMBL" id="CAJ0582039.1"/>
    </source>
</evidence>
<protein>
    <recommendedName>
        <fullName evidence="17">Nuclear receptor</fullName>
    </recommendedName>
</protein>
<dbReference type="InterPro" id="IPR014881">
    <property type="entry name" value="NOB1_Zn-bd"/>
</dbReference>
<accession>A0AA36D937</accession>
<dbReference type="InterPro" id="IPR001628">
    <property type="entry name" value="Znf_hrmn_rcpt"/>
</dbReference>
<keyword evidence="6 11" id="KW-0805">Transcription regulation</keyword>
<keyword evidence="4 11" id="KW-0863">Zinc-finger</keyword>
<dbReference type="InterPro" id="IPR000536">
    <property type="entry name" value="Nucl_hrmn_rcpt_lig-bd"/>
</dbReference>
<dbReference type="SUPFAM" id="SSF144206">
    <property type="entry name" value="NOB1 zinc finger-like"/>
    <property type="match status" value="1"/>
</dbReference>
<dbReference type="GO" id="GO:0030490">
    <property type="term" value="P:maturation of SSU-rRNA"/>
    <property type="evidence" value="ECO:0007669"/>
    <property type="project" value="TreeGrafter"/>
</dbReference>
<keyword evidence="8 11" id="KW-0804">Transcription</keyword>
<name>A0AA36D937_9BILA</name>
<evidence type="ECO:0000256" key="12">
    <source>
        <dbReference type="SAM" id="MobiDB-lite"/>
    </source>
</evidence>
<evidence type="ECO:0000256" key="7">
    <source>
        <dbReference type="ARBA" id="ARBA00023125"/>
    </source>
</evidence>
<evidence type="ECO:0000256" key="5">
    <source>
        <dbReference type="ARBA" id="ARBA00022833"/>
    </source>
</evidence>
<dbReference type="Gene3D" id="1.10.565.10">
    <property type="entry name" value="Retinoid X Receptor"/>
    <property type="match status" value="1"/>
</dbReference>
<dbReference type="Gene3D" id="6.20.210.10">
    <property type="entry name" value="Nin one binding (NOB1), Zn-ribbon-like"/>
    <property type="match status" value="1"/>
</dbReference>
<dbReference type="Pfam" id="PF00105">
    <property type="entry name" value="zf-C4"/>
    <property type="match status" value="1"/>
</dbReference>
<comment type="similarity">
    <text evidence="2 11">Belongs to the nuclear hormone receptor family.</text>
</comment>
<dbReference type="SMART" id="SM00430">
    <property type="entry name" value="HOLI"/>
    <property type="match status" value="1"/>
</dbReference>
<comment type="caution">
    <text evidence="15">The sequence shown here is derived from an EMBL/GenBank/DDBJ whole genome shotgun (WGS) entry which is preliminary data.</text>
</comment>
<dbReference type="InterPro" id="IPR039907">
    <property type="entry name" value="NOB1"/>
</dbReference>
<keyword evidence="5 11" id="KW-0862">Zinc</keyword>
<dbReference type="GO" id="GO:0000978">
    <property type="term" value="F:RNA polymerase II cis-regulatory region sequence-specific DNA binding"/>
    <property type="evidence" value="ECO:0007669"/>
    <property type="project" value="InterPro"/>
</dbReference>
<dbReference type="SUPFAM" id="SSF48508">
    <property type="entry name" value="Nuclear receptor ligand-binding domain"/>
    <property type="match status" value="1"/>
</dbReference>
<comment type="subcellular location">
    <subcellularLocation>
        <location evidence="1 11">Nucleus</location>
    </subcellularLocation>
</comment>
<evidence type="ECO:0000259" key="14">
    <source>
        <dbReference type="PROSITE" id="PS51843"/>
    </source>
</evidence>
<evidence type="ECO:0000256" key="6">
    <source>
        <dbReference type="ARBA" id="ARBA00023015"/>
    </source>
</evidence>